<sequence length="287" mass="32476">MGKPARPSTLVREQEQFATRAIESLRAIPQPSDEAGAAEHLFRLQFTASALVIAFQVRWQNGIGDHTETARRVVAVARDAVVVRQRFPEAASTFPFHHAAWFVYLLDGTFDAEFLAQFPVPADLTGWWIDYPFMLGDACLLNWLRTRTPHPDWEALLNGRLERRLPTAHLSKTYQAYSDAAGAIFTADRATFTEAVHEAERLYDKRWRISYEVPEGGIIMNPKARGRDFRLAALLEYARRTRPEWPGVTSSHQWAGAKPPEPRAATRRVSKRPTTKNTAKPNRPATS</sequence>
<evidence type="ECO:0000313" key="3">
    <source>
        <dbReference type="Proteomes" id="UP000464178"/>
    </source>
</evidence>
<dbReference type="RefSeq" id="WP_162671162.1">
    <property type="nucleotide sequence ID" value="NZ_LR593886.1"/>
</dbReference>
<dbReference type="EMBL" id="LR593886">
    <property type="protein sequence ID" value="VTR97347.1"/>
    <property type="molecule type" value="Genomic_DNA"/>
</dbReference>
<evidence type="ECO:0000313" key="2">
    <source>
        <dbReference type="EMBL" id="VTR97347.1"/>
    </source>
</evidence>
<protein>
    <submittedName>
        <fullName evidence="2">Uncharacterized protein</fullName>
    </submittedName>
</protein>
<accession>A0A6P2D912</accession>
<dbReference type="Proteomes" id="UP000464178">
    <property type="component" value="Chromosome"/>
</dbReference>
<gene>
    <name evidence="2" type="ORF">SOIL9_07660</name>
</gene>
<dbReference type="AlphaFoldDB" id="A0A6P2D912"/>
<evidence type="ECO:0000256" key="1">
    <source>
        <dbReference type="SAM" id="MobiDB-lite"/>
    </source>
</evidence>
<organism evidence="2 3">
    <name type="scientific">Gemmata massiliana</name>
    <dbReference type="NCBI Taxonomy" id="1210884"/>
    <lineage>
        <taxon>Bacteria</taxon>
        <taxon>Pseudomonadati</taxon>
        <taxon>Planctomycetota</taxon>
        <taxon>Planctomycetia</taxon>
        <taxon>Gemmatales</taxon>
        <taxon>Gemmataceae</taxon>
        <taxon>Gemmata</taxon>
    </lineage>
</organism>
<feature type="region of interest" description="Disordered" evidence="1">
    <location>
        <begin position="245"/>
        <end position="287"/>
    </location>
</feature>
<name>A0A6P2D912_9BACT</name>
<reference evidence="2 3" key="1">
    <citation type="submission" date="2019-05" db="EMBL/GenBank/DDBJ databases">
        <authorList>
            <consortium name="Science for Life Laboratories"/>
        </authorList>
    </citation>
    <scope>NUCLEOTIDE SEQUENCE [LARGE SCALE GENOMIC DNA]</scope>
    <source>
        <strain evidence="2">Soil9</strain>
    </source>
</reference>
<proteinExistence type="predicted"/>
<dbReference type="KEGG" id="gms:SOIL9_07660"/>
<keyword evidence="3" id="KW-1185">Reference proteome</keyword>
<feature type="compositionally biased region" description="Basic residues" evidence="1">
    <location>
        <begin position="265"/>
        <end position="274"/>
    </location>
</feature>
<feature type="compositionally biased region" description="Polar residues" evidence="1">
    <location>
        <begin position="275"/>
        <end position="287"/>
    </location>
</feature>